<name>A0A0L0P1P2_CANAR</name>
<dbReference type="EMBL" id="LGST01000019">
    <property type="protein sequence ID" value="KNE00175.1"/>
    <property type="molecule type" value="Genomic_DNA"/>
</dbReference>
<sequence>MRERGPLRVLPESNKVDRLNVGLQNIESAAAVPKFPEPDHCLAFVSGACAANGCKMRFLSSDGPEGGRNARENMMRMDDSWAAAVA</sequence>
<protein>
    <submittedName>
        <fullName evidence="1">Uncharacterized protein</fullName>
    </submittedName>
</protein>
<dbReference type="Proteomes" id="UP000037122">
    <property type="component" value="Unassembled WGS sequence"/>
</dbReference>
<dbReference type="VEuPathDB" id="FungiDB:QG37_02710"/>
<evidence type="ECO:0000313" key="1">
    <source>
        <dbReference type="EMBL" id="KNE00175.1"/>
    </source>
</evidence>
<reference evidence="2" key="1">
    <citation type="journal article" date="2015" name="BMC Genomics">
        <title>Draft genome of a commonly misdiagnosed multidrug resistant pathogen Candida auris.</title>
        <authorList>
            <person name="Chatterjee S."/>
            <person name="Alampalli S.V."/>
            <person name="Nageshan R.K."/>
            <person name="Chettiar S.T."/>
            <person name="Joshi S."/>
            <person name="Tatu U.S."/>
        </authorList>
    </citation>
    <scope>NUCLEOTIDE SEQUENCE [LARGE SCALE GENOMIC DNA]</scope>
    <source>
        <strain evidence="2">6684</strain>
    </source>
</reference>
<dbReference type="AlphaFoldDB" id="A0A0L0P1P2"/>
<accession>A0A0L0P1P2</accession>
<gene>
    <name evidence="1" type="ORF">QG37_02710</name>
</gene>
<comment type="caution">
    <text evidence="1">The sequence shown here is derived from an EMBL/GenBank/DDBJ whole genome shotgun (WGS) entry which is preliminary data.</text>
</comment>
<organism evidence="1 2">
    <name type="scientific">Candidozyma auris</name>
    <name type="common">Yeast</name>
    <name type="synonym">Candida auris</name>
    <dbReference type="NCBI Taxonomy" id="498019"/>
    <lineage>
        <taxon>Eukaryota</taxon>
        <taxon>Fungi</taxon>
        <taxon>Dikarya</taxon>
        <taxon>Ascomycota</taxon>
        <taxon>Saccharomycotina</taxon>
        <taxon>Pichiomycetes</taxon>
        <taxon>Metschnikowiaceae</taxon>
        <taxon>Candidozyma</taxon>
    </lineage>
</organism>
<evidence type="ECO:0000313" key="2">
    <source>
        <dbReference type="Proteomes" id="UP000037122"/>
    </source>
</evidence>
<proteinExistence type="predicted"/>